<keyword evidence="2 3" id="KW-0040">ANK repeat</keyword>
<reference evidence="4" key="3">
    <citation type="submission" date="2015-06" db="UniProtKB">
        <authorList>
            <consortium name="EnsemblMetazoa"/>
        </authorList>
    </citation>
    <scope>IDENTIFICATION</scope>
</reference>
<dbReference type="InterPro" id="IPR050776">
    <property type="entry name" value="Ank_Repeat/CDKN_Inhibitor"/>
</dbReference>
<dbReference type="OMA" id="SHRCCCH"/>
<evidence type="ECO:0000313" key="5">
    <source>
        <dbReference type="Proteomes" id="UP000014760"/>
    </source>
</evidence>
<dbReference type="PANTHER" id="PTHR24201">
    <property type="entry name" value="ANK_REP_REGION DOMAIN-CONTAINING PROTEIN"/>
    <property type="match status" value="1"/>
</dbReference>
<protein>
    <submittedName>
        <fullName evidence="4">Uncharacterized protein</fullName>
    </submittedName>
</protein>
<dbReference type="PROSITE" id="PS50088">
    <property type="entry name" value="ANK_REPEAT"/>
    <property type="match status" value="2"/>
</dbReference>
<reference evidence="5" key="1">
    <citation type="submission" date="2012-12" db="EMBL/GenBank/DDBJ databases">
        <authorList>
            <person name="Hellsten U."/>
            <person name="Grimwood J."/>
            <person name="Chapman J.A."/>
            <person name="Shapiro H."/>
            <person name="Aerts A."/>
            <person name="Otillar R.P."/>
            <person name="Terry A.Y."/>
            <person name="Boore J.L."/>
            <person name="Simakov O."/>
            <person name="Marletaz F."/>
            <person name="Cho S.-J."/>
            <person name="Edsinger-Gonzales E."/>
            <person name="Havlak P."/>
            <person name="Kuo D.-H."/>
            <person name="Larsson T."/>
            <person name="Lv J."/>
            <person name="Arendt D."/>
            <person name="Savage R."/>
            <person name="Osoegawa K."/>
            <person name="de Jong P."/>
            <person name="Lindberg D.R."/>
            <person name="Seaver E.C."/>
            <person name="Weisblat D.A."/>
            <person name="Putnam N.H."/>
            <person name="Grigoriev I.V."/>
            <person name="Rokhsar D.S."/>
        </authorList>
    </citation>
    <scope>NUCLEOTIDE SEQUENCE</scope>
    <source>
        <strain evidence="5">I ESC-2004</strain>
    </source>
</reference>
<reference evidence="5" key="2">
    <citation type="journal article" date="2013" name="Nature">
        <title>Insights into bilaterian evolution from three spiralian genomes.</title>
        <authorList>
            <person name="Simakov O."/>
            <person name="Marletaz F."/>
            <person name="Cho S.J."/>
            <person name="Edsinger-Gonzales E."/>
            <person name="Havlak P."/>
            <person name="Hellsten U."/>
            <person name="Kuo D.H."/>
            <person name="Larsson T."/>
            <person name="Lv J."/>
            <person name="Arendt D."/>
            <person name="Savage R."/>
            <person name="Osoegawa K."/>
            <person name="de Jong P."/>
            <person name="Grimwood J."/>
            <person name="Chapman J.A."/>
            <person name="Shapiro H."/>
            <person name="Aerts A."/>
            <person name="Otillar R.P."/>
            <person name="Terry A.Y."/>
            <person name="Boore J.L."/>
            <person name="Grigoriev I.V."/>
            <person name="Lindberg D.R."/>
            <person name="Seaver E.C."/>
            <person name="Weisblat D.A."/>
            <person name="Putnam N.H."/>
            <person name="Rokhsar D.S."/>
        </authorList>
    </citation>
    <scope>NUCLEOTIDE SEQUENCE</scope>
    <source>
        <strain evidence="5">I ESC-2004</strain>
    </source>
</reference>
<evidence type="ECO:0000256" key="1">
    <source>
        <dbReference type="ARBA" id="ARBA00022737"/>
    </source>
</evidence>
<dbReference type="OrthoDB" id="9977361at2759"/>
<dbReference type="STRING" id="283909.R7TI57"/>
<dbReference type="InterPro" id="IPR002110">
    <property type="entry name" value="Ankyrin_rpt"/>
</dbReference>
<dbReference type="InterPro" id="IPR036770">
    <property type="entry name" value="Ankyrin_rpt-contain_sf"/>
</dbReference>
<sequence length="135" mass="14591">MIENGSDINQRDSDGKSSLLYAIGGGYVCIAKRLLESGANPNTQTKFGASVLHCAAGKGLVKPLRMLLEQCGDVSVNEEDNFGSTLLHYAAFNNRTNTIQFLLQLGCKKDKKDHKGRTAADLAKLMGYGDIVQLL</sequence>
<evidence type="ECO:0000256" key="2">
    <source>
        <dbReference type="ARBA" id="ARBA00023043"/>
    </source>
</evidence>
<dbReference type="SUPFAM" id="SSF48403">
    <property type="entry name" value="Ankyrin repeat"/>
    <property type="match status" value="1"/>
</dbReference>
<feature type="repeat" description="ANK" evidence="3">
    <location>
        <begin position="82"/>
        <end position="114"/>
    </location>
</feature>
<dbReference type="Pfam" id="PF00023">
    <property type="entry name" value="Ank"/>
    <property type="match status" value="1"/>
</dbReference>
<feature type="repeat" description="ANK" evidence="3">
    <location>
        <begin position="14"/>
        <end position="46"/>
    </location>
</feature>
<keyword evidence="5" id="KW-1185">Reference proteome</keyword>
<dbReference type="EMBL" id="AMQN01013931">
    <property type="status" value="NOT_ANNOTATED_CDS"/>
    <property type="molecule type" value="Genomic_DNA"/>
</dbReference>
<dbReference type="HOGENOM" id="CLU_000134_18_9_1"/>
<dbReference type="EnsemblMetazoa" id="CapteT48074">
    <property type="protein sequence ID" value="CapteP48074"/>
    <property type="gene ID" value="CapteG48074"/>
</dbReference>
<dbReference type="SMART" id="SM00248">
    <property type="entry name" value="ANK"/>
    <property type="match status" value="3"/>
</dbReference>
<dbReference type="Pfam" id="PF12796">
    <property type="entry name" value="Ank_2"/>
    <property type="match status" value="1"/>
</dbReference>
<evidence type="ECO:0000313" key="4">
    <source>
        <dbReference type="EnsemblMetazoa" id="CapteP48074"/>
    </source>
</evidence>
<proteinExistence type="predicted"/>
<dbReference type="PROSITE" id="PS50297">
    <property type="entry name" value="ANK_REP_REGION"/>
    <property type="match status" value="2"/>
</dbReference>
<organism evidence="4 5">
    <name type="scientific">Capitella teleta</name>
    <name type="common">Polychaete worm</name>
    <dbReference type="NCBI Taxonomy" id="283909"/>
    <lineage>
        <taxon>Eukaryota</taxon>
        <taxon>Metazoa</taxon>
        <taxon>Spiralia</taxon>
        <taxon>Lophotrochozoa</taxon>
        <taxon>Annelida</taxon>
        <taxon>Polychaeta</taxon>
        <taxon>Sedentaria</taxon>
        <taxon>Scolecida</taxon>
        <taxon>Capitellidae</taxon>
        <taxon>Capitella</taxon>
    </lineage>
</organism>
<name>X2B4U5_CAPTE</name>
<accession>X2B4U5</accession>
<evidence type="ECO:0000256" key="3">
    <source>
        <dbReference type="PROSITE-ProRule" id="PRU00023"/>
    </source>
</evidence>
<dbReference type="Proteomes" id="UP000014760">
    <property type="component" value="Unassembled WGS sequence"/>
</dbReference>
<dbReference type="Gene3D" id="1.25.40.20">
    <property type="entry name" value="Ankyrin repeat-containing domain"/>
    <property type="match status" value="1"/>
</dbReference>
<keyword evidence="1" id="KW-0677">Repeat</keyword>